<evidence type="ECO:0000256" key="2">
    <source>
        <dbReference type="ARBA" id="ARBA00022679"/>
    </source>
</evidence>
<dbReference type="AlphaFoldDB" id="S7UJW6"/>
<evidence type="ECO:0000313" key="10">
    <source>
        <dbReference type="Proteomes" id="UP000014977"/>
    </source>
</evidence>
<dbReference type="GO" id="GO:0046872">
    <property type="term" value="F:metal ion binding"/>
    <property type="evidence" value="ECO:0007669"/>
    <property type="project" value="UniProtKB-KW"/>
</dbReference>
<organism evidence="9 10">
    <name type="scientific">Desulfococcus multivorans DSM 2059</name>
    <dbReference type="NCBI Taxonomy" id="1121405"/>
    <lineage>
        <taxon>Bacteria</taxon>
        <taxon>Pseudomonadati</taxon>
        <taxon>Thermodesulfobacteriota</taxon>
        <taxon>Desulfobacteria</taxon>
        <taxon>Desulfobacterales</taxon>
        <taxon>Desulfococcaceae</taxon>
        <taxon>Desulfococcus</taxon>
    </lineage>
</organism>
<dbReference type="GO" id="GO:0005524">
    <property type="term" value="F:ATP binding"/>
    <property type="evidence" value="ECO:0007669"/>
    <property type="project" value="UniProtKB-KW"/>
</dbReference>
<dbReference type="InterPro" id="IPR041633">
    <property type="entry name" value="Polbeta"/>
</dbReference>
<comment type="caution">
    <text evidence="9">The sequence shown here is derived from an EMBL/GenBank/DDBJ whole genome shotgun (WGS) entry which is preliminary data.</text>
</comment>
<dbReference type="Gene3D" id="3.30.460.10">
    <property type="entry name" value="Beta Polymerase, domain 2"/>
    <property type="match status" value="1"/>
</dbReference>
<dbReference type="PANTHER" id="PTHR33571:SF14">
    <property type="entry name" value="PROTEIN ADENYLYLTRANSFERASE MJ0435-RELATED"/>
    <property type="match status" value="1"/>
</dbReference>
<keyword evidence="6" id="KW-0067">ATP-binding</keyword>
<keyword evidence="10" id="KW-1185">Reference proteome</keyword>
<feature type="domain" description="Polymerase beta nucleotidyltransferase" evidence="8">
    <location>
        <begin position="44"/>
        <end position="120"/>
    </location>
</feature>
<dbReference type="RefSeq" id="WP_020878578.1">
    <property type="nucleotide sequence ID" value="NZ_ATHJ01000121.1"/>
</dbReference>
<keyword evidence="4" id="KW-0479">Metal-binding</keyword>
<keyword evidence="2" id="KW-0808">Transferase</keyword>
<name>S7UJW6_DESML</name>
<dbReference type="InterPro" id="IPR043519">
    <property type="entry name" value="NT_sf"/>
</dbReference>
<evidence type="ECO:0000256" key="7">
    <source>
        <dbReference type="ARBA" id="ARBA00022842"/>
    </source>
</evidence>
<evidence type="ECO:0000259" key="8">
    <source>
        <dbReference type="Pfam" id="PF18765"/>
    </source>
</evidence>
<evidence type="ECO:0000256" key="3">
    <source>
        <dbReference type="ARBA" id="ARBA00022695"/>
    </source>
</evidence>
<dbReference type="PANTHER" id="PTHR33571">
    <property type="entry name" value="SSL8005 PROTEIN"/>
    <property type="match status" value="1"/>
</dbReference>
<dbReference type="STRING" id="897.B2D07_16720"/>
<evidence type="ECO:0000256" key="5">
    <source>
        <dbReference type="ARBA" id="ARBA00022741"/>
    </source>
</evidence>
<evidence type="ECO:0000256" key="4">
    <source>
        <dbReference type="ARBA" id="ARBA00022723"/>
    </source>
</evidence>
<dbReference type="InterPro" id="IPR052038">
    <property type="entry name" value="Type-VII_TA_antitoxin"/>
</dbReference>
<keyword evidence="7" id="KW-0460">Magnesium</keyword>
<dbReference type="CDD" id="cd05403">
    <property type="entry name" value="NT_KNTase_like"/>
    <property type="match status" value="1"/>
</dbReference>
<dbReference type="OrthoDB" id="5422245at2"/>
<reference evidence="9 10" key="1">
    <citation type="journal article" date="2013" name="Genome Announc.">
        <title>Draft genome sequences for three mercury-methylating, sulfate-reducing bacteria.</title>
        <authorList>
            <person name="Brown S.D."/>
            <person name="Hurt R.A.Jr."/>
            <person name="Gilmour C.C."/>
            <person name="Elias D.A."/>
        </authorList>
    </citation>
    <scope>NUCLEOTIDE SEQUENCE [LARGE SCALE GENOMIC DNA]</scope>
    <source>
        <strain evidence="9 10">DSM 2059</strain>
    </source>
</reference>
<evidence type="ECO:0000313" key="9">
    <source>
        <dbReference type="EMBL" id="EPR34104.1"/>
    </source>
</evidence>
<accession>S7UJW6</accession>
<comment type="cofactor">
    <cofactor evidence="1">
        <name>Mg(2+)</name>
        <dbReference type="ChEBI" id="CHEBI:18420"/>
    </cofactor>
</comment>
<sequence>MKQKEGYFDRKVLERNAMEPLKKARSKAPMSSKEDVLRYLKENKHFFQETFGVTRIGIFGSFAQDRQMDSSDIDMVVEFEKDKKNIHNFLRLKRFLEHQLERKVDLGFEHALKPAVREKIRGTILYG</sequence>
<dbReference type="SUPFAM" id="SSF81301">
    <property type="entry name" value="Nucleotidyltransferase"/>
    <property type="match status" value="1"/>
</dbReference>
<keyword evidence="5" id="KW-0547">Nucleotide-binding</keyword>
<dbReference type="GO" id="GO:0016779">
    <property type="term" value="F:nucleotidyltransferase activity"/>
    <property type="evidence" value="ECO:0007669"/>
    <property type="project" value="UniProtKB-KW"/>
</dbReference>
<evidence type="ECO:0000256" key="6">
    <source>
        <dbReference type="ARBA" id="ARBA00022840"/>
    </source>
</evidence>
<evidence type="ECO:0000256" key="1">
    <source>
        <dbReference type="ARBA" id="ARBA00001946"/>
    </source>
</evidence>
<protein>
    <submittedName>
        <fullName evidence="9">DNA polymerase beta domain protein region</fullName>
    </submittedName>
</protein>
<dbReference type="eggNOG" id="COG1669">
    <property type="taxonomic scope" value="Bacteria"/>
</dbReference>
<gene>
    <name evidence="9" type="ORF">dsmv_3445</name>
</gene>
<dbReference type="EMBL" id="ATHJ01000121">
    <property type="protein sequence ID" value="EPR34104.1"/>
    <property type="molecule type" value="Genomic_DNA"/>
</dbReference>
<keyword evidence="3" id="KW-0548">Nucleotidyltransferase</keyword>
<dbReference type="Proteomes" id="UP000014977">
    <property type="component" value="Unassembled WGS sequence"/>
</dbReference>
<dbReference type="Pfam" id="PF18765">
    <property type="entry name" value="Polbeta"/>
    <property type="match status" value="1"/>
</dbReference>
<proteinExistence type="predicted"/>